<gene>
    <name evidence="2" type="ORF">SAMN05660865_01571</name>
</gene>
<name>A0A1H5WUX9_9CLOT</name>
<keyword evidence="3" id="KW-1185">Reference proteome</keyword>
<evidence type="ECO:0000313" key="2">
    <source>
        <dbReference type="EMBL" id="SEG02757.1"/>
    </source>
</evidence>
<dbReference type="Proteomes" id="UP000242850">
    <property type="component" value="Unassembled WGS sequence"/>
</dbReference>
<dbReference type="OrthoDB" id="2380953at2"/>
<keyword evidence="1" id="KW-1133">Transmembrane helix</keyword>
<reference evidence="3" key="1">
    <citation type="submission" date="2016-10" db="EMBL/GenBank/DDBJ databases">
        <authorList>
            <person name="Varghese N."/>
            <person name="Submissions S."/>
        </authorList>
    </citation>
    <scope>NUCLEOTIDE SEQUENCE [LARGE SCALE GENOMIC DNA]</scope>
    <source>
        <strain evidence="3">DSM 5463</strain>
    </source>
</reference>
<dbReference type="EMBL" id="FNUK01000022">
    <property type="protein sequence ID" value="SEG02757.1"/>
    <property type="molecule type" value="Genomic_DNA"/>
</dbReference>
<evidence type="ECO:0000313" key="3">
    <source>
        <dbReference type="Proteomes" id="UP000242850"/>
    </source>
</evidence>
<protein>
    <submittedName>
        <fullName evidence="2">Uncharacterized protein</fullName>
    </submittedName>
</protein>
<dbReference type="Gene3D" id="2.60.120.380">
    <property type="match status" value="1"/>
</dbReference>
<evidence type="ECO:0000256" key="1">
    <source>
        <dbReference type="SAM" id="Phobius"/>
    </source>
</evidence>
<sequence>MRRFLIIIFMFFIFVPKVYAHKPIFETKDTTFENPIVIKDHKISYAVYGKLDRMDDVDYIKFYAKKGEPLFIQMTIPIFKGNEDFSPLFAIIGKGINRKDKLPFDIPKDYGAIVLKPTPKEYFYEKFTQTKYYIRQSIRSEIPEDGEYYVAIFSNGEKGKYTLAIGDKEKFTILDWLKMPFSYVAVKYFFNPLKTTLILILLVGLIYIIKFKLQA</sequence>
<feature type="transmembrane region" description="Helical" evidence="1">
    <location>
        <begin position="188"/>
        <end position="209"/>
    </location>
</feature>
<keyword evidence="1" id="KW-0812">Transmembrane</keyword>
<accession>A0A1H5WUX9</accession>
<dbReference type="AlphaFoldDB" id="A0A1H5WUX9"/>
<dbReference type="RefSeq" id="WP_103896498.1">
    <property type="nucleotide sequence ID" value="NZ_FNUK01000022.1"/>
</dbReference>
<organism evidence="2 3">
    <name type="scientific">Caloramator fervidus</name>
    <dbReference type="NCBI Taxonomy" id="29344"/>
    <lineage>
        <taxon>Bacteria</taxon>
        <taxon>Bacillati</taxon>
        <taxon>Bacillota</taxon>
        <taxon>Clostridia</taxon>
        <taxon>Eubacteriales</taxon>
        <taxon>Clostridiaceae</taxon>
        <taxon>Caloramator</taxon>
    </lineage>
</organism>
<keyword evidence="1" id="KW-0472">Membrane</keyword>
<proteinExistence type="predicted"/>